<evidence type="ECO:0000313" key="7">
    <source>
        <dbReference type="EMBL" id="CCM05380.1"/>
    </source>
</evidence>
<dbReference type="InParanoid" id="J4GVB2"/>
<feature type="region of interest" description="Disordered" evidence="6">
    <location>
        <begin position="1"/>
        <end position="71"/>
    </location>
</feature>
<keyword evidence="2 5" id="KW-0853">WD repeat</keyword>
<dbReference type="Gene3D" id="2.130.10.10">
    <property type="entry name" value="YVTN repeat-like/Quinoprotein amine dehydrogenase"/>
    <property type="match status" value="2"/>
</dbReference>
<evidence type="ECO:0000313" key="8">
    <source>
        <dbReference type="Proteomes" id="UP000006352"/>
    </source>
</evidence>
<dbReference type="GeneID" id="24100291"/>
<dbReference type="InterPro" id="IPR020472">
    <property type="entry name" value="WD40_PAC1"/>
</dbReference>
<dbReference type="InterPro" id="IPR039241">
    <property type="entry name" value="Rrp9-like"/>
</dbReference>
<reference evidence="7 8" key="1">
    <citation type="journal article" date="2012" name="Appl. Environ. Microbiol.">
        <title>Short-read sequencing for genomic analysis of the brown rot fungus Fibroporia radiculosa.</title>
        <authorList>
            <person name="Tang J.D."/>
            <person name="Perkins A.D."/>
            <person name="Sonstegard T.S."/>
            <person name="Schroeder S.G."/>
            <person name="Burgess S.C."/>
            <person name="Diehl S.V."/>
        </authorList>
    </citation>
    <scope>NUCLEOTIDE SEQUENCE [LARGE SCALE GENOMIC DNA]</scope>
    <source>
        <strain evidence="7 8">TFFH 294</strain>
    </source>
</reference>
<dbReference type="OrthoDB" id="189968at2759"/>
<feature type="compositionally biased region" description="Basic residues" evidence="6">
    <location>
        <begin position="27"/>
        <end position="39"/>
    </location>
</feature>
<organism evidence="7 8">
    <name type="scientific">Fibroporia radiculosa</name>
    <dbReference type="NCBI Taxonomy" id="599839"/>
    <lineage>
        <taxon>Eukaryota</taxon>
        <taxon>Fungi</taxon>
        <taxon>Dikarya</taxon>
        <taxon>Basidiomycota</taxon>
        <taxon>Agaricomycotina</taxon>
        <taxon>Agaricomycetes</taxon>
        <taxon>Polyporales</taxon>
        <taxon>Fibroporiaceae</taxon>
        <taxon>Fibroporia</taxon>
    </lineage>
</organism>
<evidence type="ECO:0000256" key="6">
    <source>
        <dbReference type="SAM" id="MobiDB-lite"/>
    </source>
</evidence>
<evidence type="ECO:0000256" key="4">
    <source>
        <dbReference type="ARBA" id="ARBA00023242"/>
    </source>
</evidence>
<dbReference type="PROSITE" id="PS50294">
    <property type="entry name" value="WD_REPEATS_REGION"/>
    <property type="match status" value="2"/>
</dbReference>
<dbReference type="STRING" id="599839.J4GVB2"/>
<dbReference type="SUPFAM" id="SSF50978">
    <property type="entry name" value="WD40 repeat-like"/>
    <property type="match status" value="1"/>
</dbReference>
<dbReference type="AlphaFoldDB" id="J4GVB2"/>
<accession>J4GVB2</accession>
<dbReference type="InterPro" id="IPR001680">
    <property type="entry name" value="WD40_rpt"/>
</dbReference>
<proteinExistence type="predicted"/>
<dbReference type="InterPro" id="IPR036322">
    <property type="entry name" value="WD40_repeat_dom_sf"/>
</dbReference>
<dbReference type="GO" id="GO:0034511">
    <property type="term" value="F:U3 snoRNA binding"/>
    <property type="evidence" value="ECO:0007669"/>
    <property type="project" value="InterPro"/>
</dbReference>
<name>J4GVB2_9APHY</name>
<protein>
    <submittedName>
        <fullName evidence="7">Uncharacterized protein</fullName>
    </submittedName>
</protein>
<sequence length="574" mass="63375">MPDSFFSASKTRKRKRSTGEHGTVHGTRSRRGSAARTKSKLGSASVSKRRGDEELSDATQEEDNAVGIDELDLRAPDVVPDVYESGEEDDEETPAEKRLRLAKLYLDDVKQDLGLAEGEFDAAEIDRELISARLKQDVMEHSGKVHLFVADIFNLEQPPCLRTRGHRFSVTTAVASSDTCWLFTAGKEGSIIKWNLHTGRKSHVFSKCRPEKGKGKAAENVAGHTDEVWALAVSMDGRYLASGGKDRRVGIWNVESNEWIKGFADHRDSISSLAFRKASPSASSSTQLYSGSFDRTLKLFDLTSMGYVETLFGHQAPVLSLDTLRNETAVSSGGRDKTVRYWKIPEETQLVFRGGGGSQWSDALDGIEVDSDGAETSANAITRKRKGKATDPTSVKFVEGSIECVAMIDETTFRHRSISLWLTQKKKPVYTQALAHGIDESQVDTEDVETVRKPRWVTAISSLRYSDLFASGSWDGEIRLWKLDSKLKSFSLAGSVSARGVINSLQFVTPSMEWFDTAEWARPSDRVPGKQQSKALSVLMIAGIGQETRFGRWVQQKGEGVLNGALVVALHCRT</sequence>
<evidence type="ECO:0000256" key="5">
    <source>
        <dbReference type="PROSITE-ProRule" id="PRU00221"/>
    </source>
</evidence>
<dbReference type="PANTHER" id="PTHR19865:SF0">
    <property type="entry name" value="U3 SMALL NUCLEOLAR RNA-INTERACTING PROTEIN 2"/>
    <property type="match status" value="1"/>
</dbReference>
<dbReference type="GO" id="GO:0032040">
    <property type="term" value="C:small-subunit processome"/>
    <property type="evidence" value="ECO:0007669"/>
    <property type="project" value="TreeGrafter"/>
</dbReference>
<feature type="repeat" description="WD" evidence="5">
    <location>
        <begin position="163"/>
        <end position="204"/>
    </location>
</feature>
<dbReference type="InterPro" id="IPR019775">
    <property type="entry name" value="WD40_repeat_CS"/>
</dbReference>
<dbReference type="FunCoup" id="J4GVB2">
    <property type="interactions" value="534"/>
</dbReference>
<dbReference type="PANTHER" id="PTHR19865">
    <property type="entry name" value="U3 SMALL NUCLEOLAR RNA INTERACTING PROTEIN 2"/>
    <property type="match status" value="1"/>
</dbReference>
<evidence type="ECO:0000256" key="1">
    <source>
        <dbReference type="ARBA" id="ARBA00004123"/>
    </source>
</evidence>
<evidence type="ECO:0000256" key="3">
    <source>
        <dbReference type="ARBA" id="ARBA00022737"/>
    </source>
</evidence>
<dbReference type="Proteomes" id="UP000006352">
    <property type="component" value="Unassembled WGS sequence"/>
</dbReference>
<comment type="subcellular location">
    <subcellularLocation>
        <location evidence="1">Nucleus</location>
    </subcellularLocation>
</comment>
<dbReference type="PROSITE" id="PS50082">
    <property type="entry name" value="WD_REPEATS_2"/>
    <property type="match status" value="3"/>
</dbReference>
<feature type="repeat" description="WD" evidence="5">
    <location>
        <begin position="221"/>
        <end position="262"/>
    </location>
</feature>
<gene>
    <name evidence="7" type="ORF">FIBRA_07596</name>
</gene>
<dbReference type="Pfam" id="PF00400">
    <property type="entry name" value="WD40"/>
    <property type="match status" value="5"/>
</dbReference>
<dbReference type="PRINTS" id="PR00320">
    <property type="entry name" value="GPROTEINBRPT"/>
</dbReference>
<dbReference type="EMBL" id="HE797189">
    <property type="protein sequence ID" value="CCM05380.1"/>
    <property type="molecule type" value="Genomic_DNA"/>
</dbReference>
<evidence type="ECO:0000256" key="2">
    <source>
        <dbReference type="ARBA" id="ARBA00022574"/>
    </source>
</evidence>
<dbReference type="InterPro" id="IPR015943">
    <property type="entry name" value="WD40/YVTN_repeat-like_dom_sf"/>
</dbReference>
<feature type="compositionally biased region" description="Acidic residues" evidence="6">
    <location>
        <begin position="54"/>
        <end position="64"/>
    </location>
</feature>
<dbReference type="HOGENOM" id="CLU_014017_2_0_1"/>
<keyword evidence="4" id="KW-0539">Nucleus</keyword>
<dbReference type="RefSeq" id="XP_012184663.1">
    <property type="nucleotide sequence ID" value="XM_012329273.1"/>
</dbReference>
<dbReference type="SMART" id="SM00320">
    <property type="entry name" value="WD40"/>
    <property type="match status" value="5"/>
</dbReference>
<keyword evidence="3" id="KW-0677">Repeat</keyword>
<feature type="repeat" description="WD" evidence="5">
    <location>
        <begin position="311"/>
        <end position="352"/>
    </location>
</feature>
<dbReference type="PROSITE" id="PS00678">
    <property type="entry name" value="WD_REPEATS_1"/>
    <property type="match status" value="1"/>
</dbReference>
<keyword evidence="8" id="KW-1185">Reference proteome</keyword>